<dbReference type="GO" id="GO:0000149">
    <property type="term" value="F:SNARE binding"/>
    <property type="evidence" value="ECO:0007669"/>
    <property type="project" value="TreeGrafter"/>
</dbReference>
<sequence length="367" mass="41265">MVQTQVEAARMGMELLERSQRHIAKLQGALDRIDNLNPTPASIHTPRCQVLSEIEDIVDLPYRADRCWEMMEADEGALVPAFEALSLLTGTARNAKLAWQRNNKSAAEVSELSAYLGRVDEVMGRFEERLFGGLLALPGLVELAKERPTLLVDCCRVVELQELLDAEYARVTMAAPAASTSASAASGLGQRRYRSRFFAGLTRGSQERFAPLLEMARACNEPNVTRKIDAEGDLVVSEARDYLGALTRLVRVREGREEEVVDPEELRAIEVFEEEVFDEAAYLDELLSYLYDMTDELAAVYDYAAPCFPPSYDIFNRMFQAYHVQFATVVDELGHRAAEGLSTKGALRVMDWVQKYMDTLRHLGRRI</sequence>
<reference evidence="2" key="1">
    <citation type="journal article" date="2016" name="Nat. Commun.">
        <title>The Gonium pectorale genome demonstrates co-option of cell cycle regulation during the evolution of multicellularity.</title>
        <authorList>
            <person name="Hanschen E.R."/>
            <person name="Marriage T.N."/>
            <person name="Ferris P.J."/>
            <person name="Hamaji T."/>
            <person name="Toyoda A."/>
            <person name="Fujiyama A."/>
            <person name="Neme R."/>
            <person name="Noguchi H."/>
            <person name="Minakuchi Y."/>
            <person name="Suzuki M."/>
            <person name="Kawai-Toyooka H."/>
            <person name="Smith D.R."/>
            <person name="Sparks H."/>
            <person name="Anderson J."/>
            <person name="Bakaric R."/>
            <person name="Luria V."/>
            <person name="Karger A."/>
            <person name="Kirschner M.W."/>
            <person name="Durand P.M."/>
            <person name="Michod R.E."/>
            <person name="Nozaki H."/>
            <person name="Olson B.J."/>
        </authorList>
    </citation>
    <scope>NUCLEOTIDE SEQUENCE [LARGE SCALE GENOMIC DNA]</scope>
    <source>
        <strain evidence="2">NIES-2863</strain>
    </source>
</reference>
<accession>A0A150GSA7</accession>
<dbReference type="Proteomes" id="UP000075714">
    <property type="component" value="Unassembled WGS sequence"/>
</dbReference>
<dbReference type="STRING" id="33097.A0A150GSA7"/>
<protein>
    <submittedName>
        <fullName evidence="1">Uncharacterized protein</fullName>
    </submittedName>
</protein>
<name>A0A150GSA7_GONPE</name>
<dbReference type="GO" id="GO:0000145">
    <property type="term" value="C:exocyst"/>
    <property type="evidence" value="ECO:0007669"/>
    <property type="project" value="InterPro"/>
</dbReference>
<dbReference type="OrthoDB" id="190098at2759"/>
<keyword evidence="2" id="KW-1185">Reference proteome</keyword>
<dbReference type="PANTHER" id="PTHR21292:SF1">
    <property type="entry name" value="EXOCYST COMPLEX COMPONENT 3"/>
    <property type="match status" value="1"/>
</dbReference>
<dbReference type="GO" id="GO:0006887">
    <property type="term" value="P:exocytosis"/>
    <property type="evidence" value="ECO:0007669"/>
    <property type="project" value="InterPro"/>
</dbReference>
<evidence type="ECO:0000313" key="2">
    <source>
        <dbReference type="Proteomes" id="UP000075714"/>
    </source>
</evidence>
<dbReference type="PANTHER" id="PTHR21292">
    <property type="entry name" value="EXOCYST COMPLEX COMPONENT SEC6-RELATED"/>
    <property type="match status" value="1"/>
</dbReference>
<dbReference type="Pfam" id="PF06046">
    <property type="entry name" value="Sec6"/>
    <property type="match status" value="1"/>
</dbReference>
<dbReference type="InterPro" id="IPR010326">
    <property type="entry name" value="EXOC3/Sec6"/>
</dbReference>
<evidence type="ECO:0000313" key="1">
    <source>
        <dbReference type="EMBL" id="KXZ52691.1"/>
    </source>
</evidence>
<dbReference type="AlphaFoldDB" id="A0A150GSA7"/>
<gene>
    <name evidence="1" type="ORF">GPECTOR_9g737</name>
</gene>
<comment type="caution">
    <text evidence="1">The sequence shown here is derived from an EMBL/GenBank/DDBJ whole genome shotgun (WGS) entry which is preliminary data.</text>
</comment>
<dbReference type="EMBL" id="LSYV01000010">
    <property type="protein sequence ID" value="KXZ52691.1"/>
    <property type="molecule type" value="Genomic_DNA"/>
</dbReference>
<dbReference type="GO" id="GO:0051601">
    <property type="term" value="P:exocyst localization"/>
    <property type="evidence" value="ECO:0007669"/>
    <property type="project" value="TreeGrafter"/>
</dbReference>
<proteinExistence type="predicted"/>
<organism evidence="1 2">
    <name type="scientific">Gonium pectorale</name>
    <name type="common">Green alga</name>
    <dbReference type="NCBI Taxonomy" id="33097"/>
    <lineage>
        <taxon>Eukaryota</taxon>
        <taxon>Viridiplantae</taxon>
        <taxon>Chlorophyta</taxon>
        <taxon>core chlorophytes</taxon>
        <taxon>Chlorophyceae</taxon>
        <taxon>CS clade</taxon>
        <taxon>Chlamydomonadales</taxon>
        <taxon>Volvocaceae</taxon>
        <taxon>Gonium</taxon>
    </lineage>
</organism>